<feature type="domain" description="AB hydrolase-1" evidence="1">
    <location>
        <begin position="34"/>
        <end position="274"/>
    </location>
</feature>
<evidence type="ECO:0000259" key="1">
    <source>
        <dbReference type="Pfam" id="PF00561"/>
    </source>
</evidence>
<protein>
    <submittedName>
        <fullName evidence="2">Alpha/beta hydrolase fold protein</fullName>
    </submittedName>
</protein>
<reference evidence="2 3" key="1">
    <citation type="journal article" date="2016" name="Genome Announc.">
        <title>Complete Genome Sequence of Thiostrepton-Producing Streptomyces laurentii ATCC 31255.</title>
        <authorList>
            <person name="Doi K."/>
            <person name="Fujino Y."/>
            <person name="Nagayoshi Y."/>
            <person name="Ohshima T."/>
            <person name="Ogata S."/>
        </authorList>
    </citation>
    <scope>NUCLEOTIDE SEQUENCE [LARGE SCALE GENOMIC DNA]</scope>
    <source>
        <strain evidence="2 3">ATCC 31255</strain>
    </source>
</reference>
<gene>
    <name evidence="2" type="ORF">SLA_0183</name>
</gene>
<name>A0A161JG80_STRLU</name>
<dbReference type="EMBL" id="AP017424">
    <property type="protein sequence ID" value="BAU81138.1"/>
    <property type="molecule type" value="Genomic_DNA"/>
</dbReference>
<evidence type="ECO:0000313" key="3">
    <source>
        <dbReference type="Proteomes" id="UP000217676"/>
    </source>
</evidence>
<organism evidence="2 3">
    <name type="scientific">Streptomyces laurentii</name>
    <dbReference type="NCBI Taxonomy" id="39478"/>
    <lineage>
        <taxon>Bacteria</taxon>
        <taxon>Bacillati</taxon>
        <taxon>Actinomycetota</taxon>
        <taxon>Actinomycetes</taxon>
        <taxon>Kitasatosporales</taxon>
        <taxon>Streptomycetaceae</taxon>
        <taxon>Streptomyces</taxon>
    </lineage>
</organism>
<dbReference type="Gene3D" id="3.40.50.1820">
    <property type="entry name" value="alpha/beta hydrolase"/>
    <property type="match status" value="2"/>
</dbReference>
<dbReference type="InterPro" id="IPR000073">
    <property type="entry name" value="AB_hydrolase_1"/>
</dbReference>
<keyword evidence="3" id="KW-1185">Reference proteome</keyword>
<keyword evidence="2" id="KW-0378">Hydrolase</keyword>
<dbReference type="PANTHER" id="PTHR43798:SF27">
    <property type="entry name" value="HYDROLASE ALPHA_BETA HYDROLASE FOLD FAMILY"/>
    <property type="match status" value="1"/>
</dbReference>
<dbReference type="PANTHER" id="PTHR43798">
    <property type="entry name" value="MONOACYLGLYCEROL LIPASE"/>
    <property type="match status" value="1"/>
</dbReference>
<dbReference type="InterPro" id="IPR050266">
    <property type="entry name" value="AB_hydrolase_sf"/>
</dbReference>
<sequence length="518" mass="55128">MPRPPGAEMINGMPQFTTYDGTRLAYRIRGEGEPLVVLPGGPMRDQAYLGDLGGLTAHRTLIVLDPRGTGDSAVPADPHSYRCDRQVADVEALRAHLGLERIDLLGHSGSANLATLYAAAHPARVRSLVLVTPGGRAVGCGVTDEEWDKAAEVFAGRPWYAEARAALDALDSDTPARDAAPVVLPFAYGRWDEAARAHAAAADEQTDWEAAAAFYAPGAFDPEATRAALRDLDAPVLVLAGEYDGGPTPAKAAAIAACFPHAELVVQSEAGHFPWVDDVGAFRRPVAAFLDPAVRTVTVDGVRLAYRVTGPEDAPPVVLVHGRGEDGTTWAEVAAELATDRRVYALDLRGHGLSDHPGRYGFGLFRDDIGGFLKALGLAGATVVGHSMGGAAVYLLAQREPDLIGRLVLEDTPVFFPLDPPRGPVAPPEEPPGFDWRLVGAVNAELNDPDPAWRDDLPSITAPTLLVGGGERSHLPQDQVAWMTGRIPGARHVTIDTGHLIHTERPTEFLALIREFGV</sequence>
<feature type="domain" description="AB hydrolase-1" evidence="1">
    <location>
        <begin position="315"/>
        <end position="425"/>
    </location>
</feature>
<dbReference type="Proteomes" id="UP000217676">
    <property type="component" value="Chromosome"/>
</dbReference>
<dbReference type="InterPro" id="IPR029058">
    <property type="entry name" value="AB_hydrolase_fold"/>
</dbReference>
<evidence type="ECO:0000313" key="2">
    <source>
        <dbReference type="EMBL" id="BAU81138.1"/>
    </source>
</evidence>
<dbReference type="PRINTS" id="PR00111">
    <property type="entry name" value="ABHYDROLASE"/>
</dbReference>
<dbReference type="GO" id="GO:0016787">
    <property type="term" value="F:hydrolase activity"/>
    <property type="evidence" value="ECO:0007669"/>
    <property type="project" value="UniProtKB-KW"/>
</dbReference>
<proteinExistence type="predicted"/>
<dbReference type="SUPFAM" id="SSF53474">
    <property type="entry name" value="alpha/beta-Hydrolases"/>
    <property type="match status" value="2"/>
</dbReference>
<dbReference type="AlphaFoldDB" id="A0A161JG80"/>
<dbReference type="Pfam" id="PF00561">
    <property type="entry name" value="Abhydrolase_1"/>
    <property type="match status" value="2"/>
</dbReference>
<dbReference type="GO" id="GO:0016020">
    <property type="term" value="C:membrane"/>
    <property type="evidence" value="ECO:0007669"/>
    <property type="project" value="TreeGrafter"/>
</dbReference>
<dbReference type="KEGG" id="slau:SLA_0183"/>
<accession>A0A161JG80</accession>